<sequence length="252" mass="27698">MPKIISIINHKGGVGKTTVTANLGASMARLGARVLIVDFDPQANLTDHFGLEEGHAGDVADVILERRKPRSQTYEGDGYQLDIIPGNLDLSLAEKEFAGRISGFSKCKQLVQELDAQYDTVLIDCPPSLGFLTLNALNASTHVLVPAEASKFSVKGLNTIQNLIEEVKIESNPGLQLIGVVINNMRNLRVSKQISDYLQSEHLTLKTQVRNYKHYIESAATGTTVFEHEEAQNAQKDYTELAKEIQNEEIPA</sequence>
<dbReference type="KEGG" id="fax:FUAX_55280"/>
<name>A0AAU9CVK9_9BACT</name>
<dbReference type="PIRSF" id="PIRSF009320">
    <property type="entry name" value="Nuc_binding_HP_1000"/>
    <property type="match status" value="1"/>
</dbReference>
<dbReference type="PANTHER" id="PTHR13696:SF52">
    <property type="entry name" value="PARA FAMILY PROTEIN CT_582"/>
    <property type="match status" value="1"/>
</dbReference>
<reference evidence="2 3" key="1">
    <citation type="submission" date="2021-12" db="EMBL/GenBank/DDBJ databases">
        <title>Genome sequencing of bacteria with rrn-lacking chromosome and rrn-plasmid.</title>
        <authorList>
            <person name="Anda M."/>
            <person name="Iwasaki W."/>
        </authorList>
    </citation>
    <scope>NUCLEOTIDE SEQUENCE [LARGE SCALE GENOMIC DNA]</scope>
    <source>
        <strain evidence="2 3">DSM 100852</strain>
        <plasmid evidence="2 3">pFA12</plasmid>
    </source>
</reference>
<evidence type="ECO:0000313" key="2">
    <source>
        <dbReference type="EMBL" id="BDD13096.1"/>
    </source>
</evidence>
<dbReference type="FunFam" id="3.40.50.300:FF:000285">
    <property type="entry name" value="Sporulation initiation inhibitor Soj"/>
    <property type="match status" value="1"/>
</dbReference>
<organism evidence="2 3">
    <name type="scientific">Fulvitalea axinellae</name>
    <dbReference type="NCBI Taxonomy" id="1182444"/>
    <lineage>
        <taxon>Bacteria</taxon>
        <taxon>Pseudomonadati</taxon>
        <taxon>Bacteroidota</taxon>
        <taxon>Cytophagia</taxon>
        <taxon>Cytophagales</taxon>
        <taxon>Persicobacteraceae</taxon>
        <taxon>Fulvitalea</taxon>
    </lineage>
</organism>
<evidence type="ECO:0000259" key="1">
    <source>
        <dbReference type="Pfam" id="PF13614"/>
    </source>
</evidence>
<dbReference type="Pfam" id="PF13614">
    <property type="entry name" value="AAA_31"/>
    <property type="match status" value="1"/>
</dbReference>
<dbReference type="SUPFAM" id="SSF52540">
    <property type="entry name" value="P-loop containing nucleoside triphosphate hydrolases"/>
    <property type="match status" value="1"/>
</dbReference>
<geneLocation type="plasmid" evidence="2 3">
    <name>pFA12</name>
</geneLocation>
<gene>
    <name evidence="2" type="ORF">FUAX_55280</name>
</gene>
<dbReference type="RefSeq" id="WP_338396300.1">
    <property type="nucleotide sequence ID" value="NZ_AP025326.1"/>
</dbReference>
<dbReference type="InterPro" id="IPR025669">
    <property type="entry name" value="AAA_dom"/>
</dbReference>
<keyword evidence="3" id="KW-1185">Reference proteome</keyword>
<dbReference type="InterPro" id="IPR050678">
    <property type="entry name" value="DNA_Partitioning_ATPase"/>
</dbReference>
<accession>A0AAU9CVK9</accession>
<dbReference type="AlphaFoldDB" id="A0AAU9CVK9"/>
<dbReference type="CDD" id="cd02042">
    <property type="entry name" value="ParAB_family"/>
    <property type="match status" value="1"/>
</dbReference>
<protein>
    <submittedName>
        <fullName evidence="2">Sporulation initiation inhibitor Soj</fullName>
    </submittedName>
</protein>
<dbReference type="Proteomes" id="UP001348817">
    <property type="component" value="Plasmid pFA12"/>
</dbReference>
<dbReference type="Gene3D" id="3.40.50.300">
    <property type="entry name" value="P-loop containing nucleotide triphosphate hydrolases"/>
    <property type="match status" value="1"/>
</dbReference>
<feature type="domain" description="AAA" evidence="1">
    <location>
        <begin position="3"/>
        <end position="176"/>
    </location>
</feature>
<keyword evidence="2" id="KW-0614">Plasmid</keyword>
<evidence type="ECO:0000313" key="3">
    <source>
        <dbReference type="Proteomes" id="UP001348817"/>
    </source>
</evidence>
<dbReference type="InterPro" id="IPR027417">
    <property type="entry name" value="P-loop_NTPase"/>
</dbReference>
<dbReference type="EMBL" id="AP025326">
    <property type="protein sequence ID" value="BDD13096.1"/>
    <property type="molecule type" value="Genomic_DNA"/>
</dbReference>
<proteinExistence type="predicted"/>
<dbReference type="PANTHER" id="PTHR13696">
    <property type="entry name" value="P-LOOP CONTAINING NUCLEOSIDE TRIPHOSPHATE HYDROLASE"/>
    <property type="match status" value="1"/>
</dbReference>